<dbReference type="InterPro" id="IPR007863">
    <property type="entry name" value="Peptidase_M16_C"/>
</dbReference>
<dbReference type="RefSeq" id="WP_095308752.1">
    <property type="nucleotide sequence ID" value="NZ_JAMAWL010000001.1"/>
</dbReference>
<organism evidence="2 3">
    <name type="scientific">Oceanobacillus profundus</name>
    <dbReference type="NCBI Taxonomy" id="372463"/>
    <lineage>
        <taxon>Bacteria</taxon>
        <taxon>Bacillati</taxon>
        <taxon>Bacillota</taxon>
        <taxon>Bacilli</taxon>
        <taxon>Bacillales</taxon>
        <taxon>Bacillaceae</taxon>
        <taxon>Oceanobacillus</taxon>
    </lineage>
</organism>
<reference evidence="2 3" key="1">
    <citation type="journal article" date="2007" name="Int. J. Syst. Evol. Microbiol.">
        <title>Oceanobacillus profundus sp. nov., isolated from a deep-sea sediment core.</title>
        <authorList>
            <person name="Kim Y.G."/>
            <person name="Choi D.H."/>
            <person name="Hyun S."/>
            <person name="Cho B.C."/>
        </authorList>
    </citation>
    <scope>NUCLEOTIDE SEQUENCE [LARGE SCALE GENOMIC DNA]</scope>
    <source>
        <strain evidence="2 3">DSM 18246</strain>
    </source>
</reference>
<name>A0A417YK42_9BACI</name>
<sequence>MDTIQEKRLDEQGLKLHFIQTKKFKTINIIVKLKSKLDKETITKRALLPYILKQGTKTYPDRSALQLKLDDLYGAVLTADGGKKGENHIISVRLEFANEKFIPDASNVMDEAVQLLSEVLFHPNTGATGFDDAVFKREVGTLKQKISAIQDDKMSYANMRLIDEMCKEEAYQLHVHGYEEDLNNLTNDDLFNYYQHMLEQDEMDIYVLGDFVEEKVKHLIMDTMQRTEQQGTKEADPAAKNSVIEQNEIIEKQKVQQAKLHIGFRTNTTYQDEAYFALQVFNGLFGGFPSSKLFINVREKNSLAYYASSRLESHKGLLFVFSGIAPDDFEKARDIIRLQVQAMKDGDFTEQELNETKDLIVNQLKETMDHPQGLIEILYQQVIGNRQMTPTELLEGIQNVTKDEVVHVASKIEEDTVYLLTSEGGEQGE</sequence>
<keyword evidence="3" id="KW-1185">Reference proteome</keyword>
<evidence type="ECO:0000313" key="3">
    <source>
        <dbReference type="Proteomes" id="UP000285456"/>
    </source>
</evidence>
<dbReference type="InterPro" id="IPR011249">
    <property type="entry name" value="Metalloenz_LuxS/M16"/>
</dbReference>
<accession>A0A417YK42</accession>
<dbReference type="Gene3D" id="3.30.830.10">
    <property type="entry name" value="Metalloenzyme, LuxS/M16 peptidase-like"/>
    <property type="match status" value="2"/>
</dbReference>
<dbReference type="InterPro" id="IPR050361">
    <property type="entry name" value="MPP/UQCRC_Complex"/>
</dbReference>
<comment type="caution">
    <text evidence="2">The sequence shown here is derived from an EMBL/GenBank/DDBJ whole genome shotgun (WGS) entry which is preliminary data.</text>
</comment>
<dbReference type="GO" id="GO:0046872">
    <property type="term" value="F:metal ion binding"/>
    <property type="evidence" value="ECO:0007669"/>
    <property type="project" value="InterPro"/>
</dbReference>
<dbReference type="PANTHER" id="PTHR11851">
    <property type="entry name" value="METALLOPROTEASE"/>
    <property type="match status" value="1"/>
</dbReference>
<protein>
    <submittedName>
        <fullName evidence="2">Insulinase family protein</fullName>
    </submittedName>
</protein>
<dbReference type="SUPFAM" id="SSF63411">
    <property type="entry name" value="LuxS/MPP-like metallohydrolase"/>
    <property type="match status" value="2"/>
</dbReference>
<evidence type="ECO:0000313" key="2">
    <source>
        <dbReference type="EMBL" id="RHW33581.1"/>
    </source>
</evidence>
<evidence type="ECO:0000259" key="1">
    <source>
        <dbReference type="Pfam" id="PF05193"/>
    </source>
</evidence>
<dbReference type="AlphaFoldDB" id="A0A417YK42"/>
<gene>
    <name evidence="2" type="ORF">D1B32_05950</name>
</gene>
<feature type="domain" description="Peptidase M16 C-terminal" evidence="1">
    <location>
        <begin position="184"/>
        <end position="358"/>
    </location>
</feature>
<dbReference type="Pfam" id="PF05193">
    <property type="entry name" value="Peptidase_M16_C"/>
    <property type="match status" value="1"/>
</dbReference>
<dbReference type="OrthoDB" id="9762085at2"/>
<dbReference type="PANTHER" id="PTHR11851:SF186">
    <property type="entry name" value="INACTIVE METALLOPROTEASE YMFF-RELATED"/>
    <property type="match status" value="1"/>
</dbReference>
<dbReference type="Proteomes" id="UP000285456">
    <property type="component" value="Unassembled WGS sequence"/>
</dbReference>
<dbReference type="EMBL" id="QWEH01000003">
    <property type="protein sequence ID" value="RHW33581.1"/>
    <property type="molecule type" value="Genomic_DNA"/>
</dbReference>
<dbReference type="NCBIfam" id="NF047422">
    <property type="entry name" value="YfmF_fam"/>
    <property type="match status" value="1"/>
</dbReference>
<proteinExistence type="predicted"/>